<accession>A0A0A8B4I1</accession>
<comment type="cofactor">
    <cofactor evidence="3">
        <name>pyridoxal 5'-phosphate</name>
        <dbReference type="ChEBI" id="CHEBI:597326"/>
    </cofactor>
</comment>
<dbReference type="EMBL" id="CP009302">
    <property type="protein sequence ID" value="AJC12315.1"/>
    <property type="molecule type" value="Genomic_DNA"/>
</dbReference>
<dbReference type="Gene3D" id="3.20.20.10">
    <property type="entry name" value="Alanine racemase"/>
    <property type="match status" value="1"/>
</dbReference>
<evidence type="ECO:0000256" key="3">
    <source>
        <dbReference type="PIRSR" id="PIRSR004848-1"/>
    </source>
</evidence>
<feature type="modified residue" description="N6-(pyridoxal phosphate)lysine" evidence="2 3">
    <location>
        <position position="35"/>
    </location>
</feature>
<comment type="function">
    <text evidence="2">Pyridoxal 5'-phosphate (PLP)-binding protein, which is involved in PLP homeostasis.</text>
</comment>
<dbReference type="OrthoDB" id="9804072at2"/>
<evidence type="ECO:0000259" key="5">
    <source>
        <dbReference type="Pfam" id="PF01168"/>
    </source>
</evidence>
<evidence type="ECO:0000256" key="1">
    <source>
        <dbReference type="ARBA" id="ARBA00022898"/>
    </source>
</evidence>
<sequence>MSARERYRSVREELESVCEDAGRPFETVHLVAVSKTVGTDEVASAIEGGASDFGENRPEGLIEKADAFPDKRWHFIGNIQSRRIVDIVGRASLIHSLYQFKHAQKINDVAQEKGIVQDVLIEVNVSGEESKSGLNPREVVEFAQQLGELDHVRLRGLMTMAPQGDLDRAREVFEELAYLKELLCSQLDDKMAAEVDELSMGMSEDWREAVYAGATIIRVGRAIFSEEF</sequence>
<dbReference type="CDD" id="cd00635">
    <property type="entry name" value="PLPDE_III_YBL036c_like"/>
    <property type="match status" value="1"/>
</dbReference>
<dbReference type="HOGENOM" id="CLU_059988_1_0_11"/>
<proteinExistence type="inferred from homology"/>
<reference evidence="7" key="1">
    <citation type="submission" date="2014-08" db="EMBL/GenBank/DDBJ databases">
        <title>Coriobacteriaceae sp. complete genome.</title>
        <authorList>
            <person name="Looft T."/>
            <person name="Bayles D.O."/>
            <person name="Stanton T.B."/>
        </authorList>
    </citation>
    <scope>NUCLEOTIDE SEQUENCE [LARGE SCALE GENOMIC DNA]</scope>
    <source>
        <strain evidence="7">68-1-3</strain>
    </source>
</reference>
<keyword evidence="7" id="KW-1185">Reference proteome</keyword>
<keyword evidence="1 2" id="KW-0663">Pyridoxal phosphate</keyword>
<gene>
    <name evidence="6" type="ORF">JI75_06265</name>
</gene>
<reference evidence="6 7" key="2">
    <citation type="journal article" date="2015" name="Genome Announc.">
        <title>Complete Genome Sequence of Coriobacteriaceae Strain 68-1-3, a Novel Mucus-Degrading Isolate from the Swine Intestinal Tract.</title>
        <authorList>
            <person name="Looft T."/>
            <person name="Bayles D.O."/>
            <person name="Alt D.P."/>
            <person name="Stanton T.B."/>
        </authorList>
    </citation>
    <scope>NUCLEOTIDE SEQUENCE [LARGE SCALE GENOMIC DNA]</scope>
    <source>
        <strain evidence="6 7">68-1-3</strain>
    </source>
</reference>
<dbReference type="RefSeq" id="WP_039690686.1">
    <property type="nucleotide sequence ID" value="NZ_CP009302.1"/>
</dbReference>
<name>A0A0A8B4I1_9ACTN</name>
<dbReference type="NCBIfam" id="TIGR00044">
    <property type="entry name" value="YggS family pyridoxal phosphate-dependent enzyme"/>
    <property type="match status" value="1"/>
</dbReference>
<feature type="domain" description="Alanine racemase N-terminal" evidence="5">
    <location>
        <begin position="27"/>
        <end position="224"/>
    </location>
</feature>
<evidence type="ECO:0000256" key="2">
    <source>
        <dbReference type="HAMAP-Rule" id="MF_02087"/>
    </source>
</evidence>
<dbReference type="Proteomes" id="UP000031121">
    <property type="component" value="Chromosome"/>
</dbReference>
<dbReference type="KEGG" id="cbac:JI75_06265"/>
<dbReference type="SUPFAM" id="SSF51419">
    <property type="entry name" value="PLP-binding barrel"/>
    <property type="match status" value="1"/>
</dbReference>
<dbReference type="Pfam" id="PF01168">
    <property type="entry name" value="Ala_racemase_N"/>
    <property type="match status" value="1"/>
</dbReference>
<dbReference type="InterPro" id="IPR011078">
    <property type="entry name" value="PyrdxlP_homeostasis"/>
</dbReference>
<dbReference type="AlphaFoldDB" id="A0A0A8B4I1"/>
<evidence type="ECO:0000256" key="4">
    <source>
        <dbReference type="RuleBase" id="RU004514"/>
    </source>
</evidence>
<dbReference type="HAMAP" id="MF_02087">
    <property type="entry name" value="PLP_homeostasis"/>
    <property type="match status" value="1"/>
</dbReference>
<evidence type="ECO:0000313" key="6">
    <source>
        <dbReference type="EMBL" id="AJC12315.1"/>
    </source>
</evidence>
<evidence type="ECO:0000313" key="7">
    <source>
        <dbReference type="Proteomes" id="UP000031121"/>
    </source>
</evidence>
<dbReference type="InterPro" id="IPR029066">
    <property type="entry name" value="PLP-binding_barrel"/>
</dbReference>
<dbReference type="InterPro" id="IPR001608">
    <property type="entry name" value="Ala_racemase_N"/>
</dbReference>
<dbReference type="STRING" id="1531429.JI75_06265"/>
<comment type="similarity">
    <text evidence="2 4">Belongs to the pyridoxal phosphate-binding protein YggS/PROSC family.</text>
</comment>
<organism evidence="6 7">
    <name type="scientific">Berryella intestinalis</name>
    <dbReference type="NCBI Taxonomy" id="1531429"/>
    <lineage>
        <taxon>Bacteria</taxon>
        <taxon>Bacillati</taxon>
        <taxon>Actinomycetota</taxon>
        <taxon>Coriobacteriia</taxon>
        <taxon>Eggerthellales</taxon>
        <taxon>Eggerthellaceae</taxon>
        <taxon>Berryella</taxon>
    </lineage>
</organism>
<dbReference type="PIRSF" id="PIRSF004848">
    <property type="entry name" value="YBL036c_PLPDEIII"/>
    <property type="match status" value="1"/>
</dbReference>
<protein>
    <recommendedName>
        <fullName evidence="2">Pyridoxal phosphate homeostasis protein</fullName>
        <shortName evidence="2">PLP homeostasis protein</shortName>
    </recommendedName>
</protein>
<dbReference type="PANTHER" id="PTHR10146">
    <property type="entry name" value="PROLINE SYNTHETASE CO-TRANSCRIBED BACTERIAL HOMOLOG PROTEIN"/>
    <property type="match status" value="1"/>
</dbReference>
<dbReference type="PANTHER" id="PTHR10146:SF14">
    <property type="entry name" value="PYRIDOXAL PHOSPHATE HOMEOSTASIS PROTEIN"/>
    <property type="match status" value="1"/>
</dbReference>
<dbReference type="GO" id="GO:0030170">
    <property type="term" value="F:pyridoxal phosphate binding"/>
    <property type="evidence" value="ECO:0007669"/>
    <property type="project" value="UniProtKB-UniRule"/>
</dbReference>